<dbReference type="EMBL" id="ML996149">
    <property type="protein sequence ID" value="KAF2734315.1"/>
    <property type="molecule type" value="Genomic_DNA"/>
</dbReference>
<name>A0A9P4QXK6_9PLEO</name>
<gene>
    <name evidence="1" type="ORF">EJ04DRAFT_247237</name>
</gene>
<evidence type="ECO:0000313" key="1">
    <source>
        <dbReference type="EMBL" id="KAF2734315.1"/>
    </source>
</evidence>
<dbReference type="Proteomes" id="UP000799444">
    <property type="component" value="Unassembled WGS sequence"/>
</dbReference>
<comment type="caution">
    <text evidence="1">The sequence shown here is derived from an EMBL/GenBank/DDBJ whole genome shotgun (WGS) entry which is preliminary data.</text>
</comment>
<dbReference type="OrthoDB" id="5243686at2759"/>
<reference evidence="1" key="1">
    <citation type="journal article" date="2020" name="Stud. Mycol.">
        <title>101 Dothideomycetes genomes: a test case for predicting lifestyles and emergence of pathogens.</title>
        <authorList>
            <person name="Haridas S."/>
            <person name="Albert R."/>
            <person name="Binder M."/>
            <person name="Bloem J."/>
            <person name="Labutti K."/>
            <person name="Salamov A."/>
            <person name="Andreopoulos B."/>
            <person name="Baker S."/>
            <person name="Barry K."/>
            <person name="Bills G."/>
            <person name="Bluhm B."/>
            <person name="Cannon C."/>
            <person name="Castanera R."/>
            <person name="Culley D."/>
            <person name="Daum C."/>
            <person name="Ezra D."/>
            <person name="Gonzalez J."/>
            <person name="Henrissat B."/>
            <person name="Kuo A."/>
            <person name="Liang C."/>
            <person name="Lipzen A."/>
            <person name="Lutzoni F."/>
            <person name="Magnuson J."/>
            <person name="Mondo S."/>
            <person name="Nolan M."/>
            <person name="Ohm R."/>
            <person name="Pangilinan J."/>
            <person name="Park H.-J."/>
            <person name="Ramirez L."/>
            <person name="Alfaro M."/>
            <person name="Sun H."/>
            <person name="Tritt A."/>
            <person name="Yoshinaga Y."/>
            <person name="Zwiers L.-H."/>
            <person name="Turgeon B."/>
            <person name="Goodwin S."/>
            <person name="Spatafora J."/>
            <person name="Crous P."/>
            <person name="Grigoriev I."/>
        </authorList>
    </citation>
    <scope>NUCLEOTIDE SEQUENCE</scope>
    <source>
        <strain evidence="1">CBS 125425</strain>
    </source>
</reference>
<evidence type="ECO:0000313" key="2">
    <source>
        <dbReference type="Proteomes" id="UP000799444"/>
    </source>
</evidence>
<keyword evidence="2" id="KW-1185">Reference proteome</keyword>
<sequence length="236" mass="26876">MSPSFFFRIDEIEEAESAIHHVDNRGNWIPSTDDGANRRIGGGVSGKYWYCNTLGIREVPQLPSGCFFYKTYSAYYSGGYGFLILRGDATNPPDDENWHPLRFEHDERDYSSYLTNAGSHSTLRTQRLNQTWPRLLLPDIYHNPEPTPYEGYGGLKGELPIFLSLVAFSTPRNWLENVLPTMWSDGAWRVHGYFQPRLSGRGVIVTVYTAPTEWDGGSGSLDLEQIENGNWGKYYT</sequence>
<dbReference type="AlphaFoldDB" id="A0A9P4QXK6"/>
<accession>A0A9P4QXK6</accession>
<organism evidence="1 2">
    <name type="scientific">Polyplosphaeria fusca</name>
    <dbReference type="NCBI Taxonomy" id="682080"/>
    <lineage>
        <taxon>Eukaryota</taxon>
        <taxon>Fungi</taxon>
        <taxon>Dikarya</taxon>
        <taxon>Ascomycota</taxon>
        <taxon>Pezizomycotina</taxon>
        <taxon>Dothideomycetes</taxon>
        <taxon>Pleosporomycetidae</taxon>
        <taxon>Pleosporales</taxon>
        <taxon>Tetraplosphaeriaceae</taxon>
        <taxon>Polyplosphaeria</taxon>
    </lineage>
</organism>
<proteinExistence type="predicted"/>
<protein>
    <submittedName>
        <fullName evidence="1">Uncharacterized protein</fullName>
    </submittedName>
</protein>